<keyword evidence="4" id="KW-1185">Reference proteome</keyword>
<evidence type="ECO:0000256" key="1">
    <source>
        <dbReference type="ARBA" id="ARBA00023125"/>
    </source>
</evidence>
<dbReference type="PIRSF" id="PIRSF002070">
    <property type="entry name" value="SSB"/>
    <property type="match status" value="1"/>
</dbReference>
<keyword evidence="2" id="KW-0496">Mitochondrion</keyword>
<dbReference type="PROSITE" id="PS50935">
    <property type="entry name" value="SSB"/>
    <property type="match status" value="1"/>
</dbReference>
<dbReference type="Pfam" id="PF00436">
    <property type="entry name" value="SSB"/>
    <property type="match status" value="1"/>
</dbReference>
<dbReference type="InterPro" id="IPR011344">
    <property type="entry name" value="ssDNA-bd"/>
</dbReference>
<dbReference type="GO" id="GO:0006264">
    <property type="term" value="P:mitochondrial DNA replication"/>
    <property type="evidence" value="ECO:0007669"/>
    <property type="project" value="TreeGrafter"/>
</dbReference>
<keyword evidence="1 2" id="KW-0238">DNA-binding</keyword>
<dbReference type="SUPFAM" id="SSF50249">
    <property type="entry name" value="Nucleic acid-binding proteins"/>
    <property type="match status" value="1"/>
</dbReference>
<evidence type="ECO:0000313" key="3">
    <source>
        <dbReference type="EMBL" id="GMM34024.1"/>
    </source>
</evidence>
<dbReference type="EMBL" id="BTFZ01000002">
    <property type="protein sequence ID" value="GMM34024.1"/>
    <property type="molecule type" value="Genomic_DNA"/>
</dbReference>
<dbReference type="InterPro" id="IPR012340">
    <property type="entry name" value="NA-bd_OB-fold"/>
</dbReference>
<dbReference type="Gene3D" id="2.40.50.140">
    <property type="entry name" value="Nucleic acid-binding proteins"/>
    <property type="match status" value="1"/>
</dbReference>
<comment type="subcellular location">
    <subcellularLocation>
        <location evidence="2">Mitochondrion</location>
    </subcellularLocation>
</comment>
<dbReference type="PANTHER" id="PTHR10302">
    <property type="entry name" value="SINGLE-STRANDED DNA-BINDING PROTEIN"/>
    <property type="match status" value="1"/>
</dbReference>
<gene>
    <name evidence="3" type="ORF">DASC09_013490</name>
</gene>
<evidence type="ECO:0000256" key="2">
    <source>
        <dbReference type="PIRNR" id="PIRNR002070"/>
    </source>
</evidence>
<proteinExistence type="predicted"/>
<dbReference type="CDD" id="cd04496">
    <property type="entry name" value="SSB_OBF"/>
    <property type="match status" value="1"/>
</dbReference>
<sequence>MFRQLTSKPFQLAARRNASSFARLSVMGRVGGEPEAQETDAGKVFVKYSIATNPTKDGPPSWFNISVFEPKQVEFCGNYLKKGALVLVEANVINKSYEKPDGTTAYATNYYQQRIDIIKNPYNPDAAGAATTSE</sequence>
<name>A0AAV5QH81_9ASCO</name>
<comment type="caution">
    <text evidence="3">The sequence shown here is derived from an EMBL/GenBank/DDBJ whole genome shotgun (WGS) entry which is preliminary data.</text>
</comment>
<accession>A0AAV5QH81</accession>
<evidence type="ECO:0000313" key="4">
    <source>
        <dbReference type="Proteomes" id="UP001360560"/>
    </source>
</evidence>
<dbReference type="AlphaFoldDB" id="A0AAV5QH81"/>
<dbReference type="GO" id="GO:0042645">
    <property type="term" value="C:mitochondrial nucleoid"/>
    <property type="evidence" value="ECO:0007669"/>
    <property type="project" value="TreeGrafter"/>
</dbReference>
<protein>
    <recommendedName>
        <fullName evidence="2">Single-stranded DNA-binding protein</fullName>
    </recommendedName>
</protein>
<organism evidence="3 4">
    <name type="scientific">Saccharomycopsis crataegensis</name>
    <dbReference type="NCBI Taxonomy" id="43959"/>
    <lineage>
        <taxon>Eukaryota</taxon>
        <taxon>Fungi</taxon>
        <taxon>Dikarya</taxon>
        <taxon>Ascomycota</taxon>
        <taxon>Saccharomycotina</taxon>
        <taxon>Saccharomycetes</taxon>
        <taxon>Saccharomycopsidaceae</taxon>
        <taxon>Saccharomycopsis</taxon>
    </lineage>
</organism>
<dbReference type="InterPro" id="IPR000424">
    <property type="entry name" value="Primosome_PriB/ssb"/>
</dbReference>
<dbReference type="PANTHER" id="PTHR10302:SF0">
    <property type="entry name" value="SINGLE-STRANDED DNA-BINDING PROTEIN, MITOCHONDRIAL"/>
    <property type="match status" value="1"/>
</dbReference>
<dbReference type="Proteomes" id="UP001360560">
    <property type="component" value="Unassembled WGS sequence"/>
</dbReference>
<dbReference type="GO" id="GO:0003697">
    <property type="term" value="F:single-stranded DNA binding"/>
    <property type="evidence" value="ECO:0007669"/>
    <property type="project" value="InterPro"/>
</dbReference>
<reference evidence="3 4" key="1">
    <citation type="journal article" date="2023" name="Elife">
        <title>Identification of key yeast species and microbe-microbe interactions impacting larval growth of Drosophila in the wild.</title>
        <authorList>
            <person name="Mure A."/>
            <person name="Sugiura Y."/>
            <person name="Maeda R."/>
            <person name="Honda K."/>
            <person name="Sakurai N."/>
            <person name="Takahashi Y."/>
            <person name="Watada M."/>
            <person name="Katoh T."/>
            <person name="Gotoh A."/>
            <person name="Gotoh Y."/>
            <person name="Taniguchi I."/>
            <person name="Nakamura K."/>
            <person name="Hayashi T."/>
            <person name="Katayama T."/>
            <person name="Uemura T."/>
            <person name="Hattori Y."/>
        </authorList>
    </citation>
    <scope>NUCLEOTIDE SEQUENCE [LARGE SCALE GENOMIC DNA]</scope>
    <source>
        <strain evidence="3 4">SC-9</strain>
    </source>
</reference>
<dbReference type="RefSeq" id="XP_064851024.1">
    <property type="nucleotide sequence ID" value="XM_064994952.1"/>
</dbReference>
<dbReference type="GeneID" id="90072003"/>